<evidence type="ECO:0000313" key="11">
    <source>
        <dbReference type="Ensembl" id="ENSPKIP00000036118.1"/>
    </source>
</evidence>
<evidence type="ECO:0000256" key="2">
    <source>
        <dbReference type="ARBA" id="ARBA00004496"/>
    </source>
</evidence>
<feature type="region of interest" description="Disordered" evidence="10">
    <location>
        <begin position="54"/>
        <end position="73"/>
    </location>
</feature>
<dbReference type="GO" id="GO:0016020">
    <property type="term" value="C:membrane"/>
    <property type="evidence" value="ECO:0007669"/>
    <property type="project" value="InterPro"/>
</dbReference>
<keyword evidence="12" id="KW-1185">Reference proteome</keyword>
<dbReference type="GeneTree" id="ENSGT00940000157718"/>
<evidence type="ECO:0000256" key="5">
    <source>
        <dbReference type="ARBA" id="ARBA00022490"/>
    </source>
</evidence>
<evidence type="ECO:0000256" key="9">
    <source>
        <dbReference type="ARBA" id="ARBA00040857"/>
    </source>
</evidence>
<feature type="compositionally biased region" description="Basic and acidic residues" evidence="10">
    <location>
        <begin position="333"/>
        <end position="349"/>
    </location>
</feature>
<comment type="similarity">
    <text evidence="4">Belongs to the paralemmin family.</text>
</comment>
<evidence type="ECO:0000256" key="7">
    <source>
        <dbReference type="ARBA" id="ARBA00023054"/>
    </source>
</evidence>
<feature type="region of interest" description="Disordered" evidence="10">
    <location>
        <begin position="321"/>
        <end position="388"/>
    </location>
</feature>
<comment type="subcellular location">
    <subcellularLocation>
        <location evidence="1">Cell projection</location>
        <location evidence="1">Dendrite</location>
    </subcellularLocation>
    <subcellularLocation>
        <location evidence="3">Cell projection</location>
        <location evidence="3">Dendritic spine</location>
    </subcellularLocation>
    <subcellularLocation>
        <location evidence="2">Cytoplasm</location>
    </subcellularLocation>
</comment>
<dbReference type="PANTHER" id="PTHR46881:SF1">
    <property type="entry name" value="PALMDELPHIN"/>
    <property type="match status" value="1"/>
</dbReference>
<dbReference type="PANTHER" id="PTHR46881">
    <property type="entry name" value="PALMDELPHIN"/>
    <property type="match status" value="1"/>
</dbReference>
<dbReference type="Ensembl" id="ENSPKIT00000017058.1">
    <property type="protein sequence ID" value="ENSPKIP00000036118.1"/>
    <property type="gene ID" value="ENSPKIG00000014794.1"/>
</dbReference>
<dbReference type="OrthoDB" id="9937247at2759"/>
<feature type="compositionally biased region" description="Polar residues" evidence="10">
    <location>
        <begin position="137"/>
        <end position="148"/>
    </location>
</feature>
<keyword evidence="7" id="KW-0175">Coiled coil</keyword>
<reference evidence="11" key="1">
    <citation type="submission" date="2025-05" db="UniProtKB">
        <authorList>
            <consortium name="Ensembl"/>
        </authorList>
    </citation>
    <scope>IDENTIFICATION</scope>
</reference>
<keyword evidence="5" id="KW-0963">Cytoplasm</keyword>
<evidence type="ECO:0000256" key="10">
    <source>
        <dbReference type="SAM" id="MobiDB-lite"/>
    </source>
</evidence>
<dbReference type="GO" id="GO:0008360">
    <property type="term" value="P:regulation of cell shape"/>
    <property type="evidence" value="ECO:0007669"/>
    <property type="project" value="InterPro"/>
</dbReference>
<evidence type="ECO:0000313" key="12">
    <source>
        <dbReference type="Proteomes" id="UP000261540"/>
    </source>
</evidence>
<accession>A0A3B3T0U9</accession>
<dbReference type="Ensembl" id="ENSPKIT00000017047.1">
    <property type="protein sequence ID" value="ENSPKIP00000036107.1"/>
    <property type="gene ID" value="ENSPKIG00000014794.1"/>
</dbReference>
<feature type="compositionally biased region" description="Polar residues" evidence="10">
    <location>
        <begin position="272"/>
        <end position="284"/>
    </location>
</feature>
<dbReference type="GO" id="GO:0005737">
    <property type="term" value="C:cytoplasm"/>
    <property type="evidence" value="ECO:0007669"/>
    <property type="project" value="UniProtKB-SubCell"/>
</dbReference>
<dbReference type="Proteomes" id="UP000261540">
    <property type="component" value="Unplaced"/>
</dbReference>
<evidence type="ECO:0000256" key="3">
    <source>
        <dbReference type="ARBA" id="ARBA00004552"/>
    </source>
</evidence>
<dbReference type="InterPro" id="IPR004965">
    <property type="entry name" value="Paralemmin"/>
</dbReference>
<evidence type="ECO:0000256" key="8">
    <source>
        <dbReference type="ARBA" id="ARBA00023273"/>
    </source>
</evidence>
<dbReference type="GO" id="GO:0043197">
    <property type="term" value="C:dendritic spine"/>
    <property type="evidence" value="ECO:0007669"/>
    <property type="project" value="UniProtKB-SubCell"/>
</dbReference>
<evidence type="ECO:0000256" key="6">
    <source>
        <dbReference type="ARBA" id="ARBA00023018"/>
    </source>
</evidence>
<feature type="region of interest" description="Disordered" evidence="10">
    <location>
        <begin position="129"/>
        <end position="163"/>
    </location>
</feature>
<keyword evidence="6" id="KW-0770">Synapse</keyword>
<evidence type="ECO:0000256" key="4">
    <source>
        <dbReference type="ARBA" id="ARBA00005756"/>
    </source>
</evidence>
<keyword evidence="8" id="KW-0966">Cell projection</keyword>
<dbReference type="STRING" id="1676925.ENSPKIP00000036107"/>
<name>A0A3B3T0U9_9TELE</name>
<proteinExistence type="inferred from homology"/>
<protein>
    <recommendedName>
        <fullName evidence="9">Palmdelphin</fullName>
    </recommendedName>
</protein>
<sequence length="505" mass="56132">MEEDVLMKERLQAITDKKRVQEDIVRRRLEIDKEKLTLQYLKKKAVREQWLMEGQGAPCGPGQEGSGQQIQEQQEQIRTHQSIIYRMEKEVEALERQEMMISANEDFILRRLKTVEKSAQDVIKAVKSRIQEETSEHVPSTNASTSYRSPRLQKHNPGSNVDQPTRALYALEINVQKDKRTGESVVLSKASIPPQRAQHNGVKVYDDGRRSVYAVYPEEQDFNKLSPDEVEQLLRTAPKQPFRNVPQCHGSGTPRLSATQPNPRRPVADQVTAKSNGVQGSSPTIPKITCNEQFWEHGCSMVPSYIPVSCSDEQGGHYGQNIRHSQRCSTKSGDNEAIQRPHNSKHDSGDTPTGTPKEPPRDSSNHRNPPLSNSQNSRGDELNTMSDDLDSLKPVTMIFMGYQSISDDVHVPGHDGAIRAELVIIASDDDDEGHRGVVCHPSRSPGPIRHLPAAQGSGSVPEHIQEAKLIPPTANMATDGDVMTDASTAGSKKNKKEKALCCSLM</sequence>
<dbReference type="Pfam" id="PF03285">
    <property type="entry name" value="Paralemmin"/>
    <property type="match status" value="2"/>
</dbReference>
<organism evidence="11 12">
    <name type="scientific">Paramormyrops kingsleyae</name>
    <dbReference type="NCBI Taxonomy" id="1676925"/>
    <lineage>
        <taxon>Eukaryota</taxon>
        <taxon>Metazoa</taxon>
        <taxon>Chordata</taxon>
        <taxon>Craniata</taxon>
        <taxon>Vertebrata</taxon>
        <taxon>Euteleostomi</taxon>
        <taxon>Actinopterygii</taxon>
        <taxon>Neopterygii</taxon>
        <taxon>Teleostei</taxon>
        <taxon>Osteoglossocephala</taxon>
        <taxon>Osteoglossomorpha</taxon>
        <taxon>Osteoglossiformes</taxon>
        <taxon>Mormyridae</taxon>
        <taxon>Paramormyrops</taxon>
    </lineage>
</organism>
<feature type="region of interest" description="Disordered" evidence="10">
    <location>
        <begin position="241"/>
        <end position="286"/>
    </location>
</feature>
<dbReference type="AlphaFoldDB" id="A0A3B3T0U9"/>
<dbReference type="Ensembl" id="ENSPKIT00000017101.1">
    <property type="protein sequence ID" value="ENSPKIP00000036161.1"/>
    <property type="gene ID" value="ENSPKIG00000014794.1"/>
</dbReference>
<feature type="compositionally biased region" description="Polar residues" evidence="10">
    <location>
        <begin position="366"/>
        <end position="377"/>
    </location>
</feature>
<evidence type="ECO:0000256" key="1">
    <source>
        <dbReference type="ARBA" id="ARBA00004279"/>
    </source>
</evidence>